<feature type="region of interest" description="Disordered" evidence="1">
    <location>
        <begin position="143"/>
        <end position="196"/>
    </location>
</feature>
<feature type="compositionally biased region" description="Basic and acidic residues" evidence="1">
    <location>
        <begin position="143"/>
        <end position="164"/>
    </location>
</feature>
<evidence type="ECO:0008006" key="5">
    <source>
        <dbReference type="Google" id="ProtNLM"/>
    </source>
</evidence>
<evidence type="ECO:0000313" key="4">
    <source>
        <dbReference type="Proteomes" id="UP000075321"/>
    </source>
</evidence>
<keyword evidence="2" id="KW-0812">Transmembrane</keyword>
<keyword evidence="2" id="KW-0472">Membrane</keyword>
<feature type="compositionally biased region" description="Basic and acidic residues" evidence="1">
    <location>
        <begin position="185"/>
        <end position="196"/>
    </location>
</feature>
<proteinExistence type="predicted"/>
<dbReference type="OrthoDB" id="206420at2157"/>
<dbReference type="EMBL" id="LTAZ01000017">
    <property type="protein sequence ID" value="KYH23752.1"/>
    <property type="molecule type" value="Genomic_DNA"/>
</dbReference>
<gene>
    <name evidence="3" type="ORF">HAPAU_38310</name>
</gene>
<protein>
    <recommendedName>
        <fullName evidence="5">Glutamate/valine-rich protein</fullName>
    </recommendedName>
</protein>
<organism evidence="3 4">
    <name type="scientific">Halalkalicoccus paucihalophilus</name>
    <dbReference type="NCBI Taxonomy" id="1008153"/>
    <lineage>
        <taxon>Archaea</taxon>
        <taxon>Methanobacteriati</taxon>
        <taxon>Methanobacteriota</taxon>
        <taxon>Stenosarchaea group</taxon>
        <taxon>Halobacteria</taxon>
        <taxon>Halobacteriales</taxon>
        <taxon>Halococcaceae</taxon>
        <taxon>Halalkalicoccus</taxon>
    </lineage>
</organism>
<dbReference type="Proteomes" id="UP000075321">
    <property type="component" value="Unassembled WGS sequence"/>
</dbReference>
<dbReference type="PATRIC" id="fig|1008153.3.peg.4088"/>
<evidence type="ECO:0000256" key="1">
    <source>
        <dbReference type="SAM" id="MobiDB-lite"/>
    </source>
</evidence>
<comment type="caution">
    <text evidence="3">The sequence shown here is derived from an EMBL/GenBank/DDBJ whole genome shotgun (WGS) entry which is preliminary data.</text>
</comment>
<keyword evidence="2" id="KW-1133">Transmembrane helix</keyword>
<dbReference type="RefSeq" id="WP_084383887.1">
    <property type="nucleotide sequence ID" value="NZ_LTAZ01000017.1"/>
</dbReference>
<evidence type="ECO:0000256" key="2">
    <source>
        <dbReference type="SAM" id="Phobius"/>
    </source>
</evidence>
<accession>A0A151A8D1</accession>
<feature type="transmembrane region" description="Helical" evidence="2">
    <location>
        <begin position="12"/>
        <end position="44"/>
    </location>
</feature>
<keyword evidence="4" id="KW-1185">Reference proteome</keyword>
<sequence length="196" mass="21888">MNGYRTDALADLGYGILFVVAIGLMVILGIQTGITFGLGVFLAYTIHVGWKMSRLDPQWMTDEVVEAVEETVTEKVTQEVTESVEKQVGETVAESVNKEMSETVAKSIENEVSRTVDKTVAETVEETVSNEVTQVAEKVDEVNERVERRPRKDEVEESIDKTKEELEEAIGETKEKIEADDDKTEPDFKLPADSEK</sequence>
<evidence type="ECO:0000313" key="3">
    <source>
        <dbReference type="EMBL" id="KYH23752.1"/>
    </source>
</evidence>
<name>A0A151A8D1_9EURY</name>
<dbReference type="AlphaFoldDB" id="A0A151A8D1"/>
<reference evidence="3 4" key="1">
    <citation type="submission" date="2016-02" db="EMBL/GenBank/DDBJ databases">
        <title>Genome sequence of Halalkalicoccus paucihalophilus DSM 24557.</title>
        <authorList>
            <person name="Poehlein A."/>
            <person name="Daniel R."/>
        </authorList>
    </citation>
    <scope>NUCLEOTIDE SEQUENCE [LARGE SCALE GENOMIC DNA]</scope>
    <source>
        <strain evidence="3 4">DSM 24557</strain>
    </source>
</reference>